<feature type="chain" id="PRO_5029016515" evidence="1">
    <location>
        <begin position="27"/>
        <end position="103"/>
    </location>
</feature>
<dbReference type="EMBL" id="JAAFGW010000036">
    <property type="protein sequence ID" value="NDP47517.1"/>
    <property type="molecule type" value="Genomic_DNA"/>
</dbReference>
<keyword evidence="1" id="KW-0732">Signal</keyword>
<accession>A0A7C9JVY6</accession>
<evidence type="ECO:0000313" key="3">
    <source>
        <dbReference type="Proteomes" id="UP000483432"/>
    </source>
</evidence>
<feature type="signal peptide" evidence="1">
    <location>
        <begin position="1"/>
        <end position="26"/>
    </location>
</feature>
<reference evidence="2 3" key="1">
    <citation type="submission" date="2019-09" db="EMBL/GenBank/DDBJ databases">
        <title>H2 Metabolism Revealed by Metagenomic Analysis in Subglacial Sediment of East Antarctica.</title>
        <authorList>
            <person name="Yang Z."/>
            <person name="Zhang Y."/>
            <person name="Lv Y."/>
            <person name="Yan W."/>
            <person name="Xiao X."/>
            <person name="Sun B."/>
            <person name="Ma H."/>
        </authorList>
    </citation>
    <scope>NUCLEOTIDE SEQUENCE [LARGE SCALE GENOMIC DNA]</scope>
    <source>
        <strain evidence="2">Bin2_2</strain>
    </source>
</reference>
<gene>
    <name evidence="2" type="ORF">GZ085_03830</name>
</gene>
<proteinExistence type="predicted"/>
<organism evidence="2 3">
    <name type="scientific">Sulfuriferula multivorans</name>
    <dbReference type="NCBI Taxonomy" id="1559896"/>
    <lineage>
        <taxon>Bacteria</taxon>
        <taxon>Pseudomonadati</taxon>
        <taxon>Pseudomonadota</taxon>
        <taxon>Betaproteobacteria</taxon>
        <taxon>Nitrosomonadales</taxon>
        <taxon>Sulfuricellaceae</taxon>
        <taxon>Sulfuriferula</taxon>
    </lineage>
</organism>
<protein>
    <submittedName>
        <fullName evidence="2">Uncharacterized protein</fullName>
    </submittedName>
</protein>
<dbReference type="AlphaFoldDB" id="A0A7C9JVY6"/>
<name>A0A7C9JVY6_9PROT</name>
<evidence type="ECO:0000313" key="2">
    <source>
        <dbReference type="EMBL" id="NDP47517.1"/>
    </source>
</evidence>
<evidence type="ECO:0000256" key="1">
    <source>
        <dbReference type="SAM" id="SignalP"/>
    </source>
</evidence>
<comment type="caution">
    <text evidence="2">The sequence shown here is derived from an EMBL/GenBank/DDBJ whole genome shotgun (WGS) entry which is preliminary data.</text>
</comment>
<sequence>MNIRLPIVLFALLTFAQSLFLLPATADTAVPAQTTTVSQPGSTALEACPPAVKGAHLAQIATTECCKDQKGICGCRAGKIVCCDSKPSTHPACTCHGDNGFIE</sequence>
<dbReference type="Proteomes" id="UP000483432">
    <property type="component" value="Unassembled WGS sequence"/>
</dbReference>